<dbReference type="KEGG" id="ifn:GM661_06985"/>
<evidence type="ECO:0000259" key="5">
    <source>
        <dbReference type="PROSITE" id="PS50937"/>
    </source>
</evidence>
<protein>
    <submittedName>
        <fullName evidence="6">MerR family transcriptional regulator</fullName>
    </submittedName>
</protein>
<dbReference type="SMART" id="SM00422">
    <property type="entry name" value="HTH_MERR"/>
    <property type="match status" value="1"/>
</dbReference>
<dbReference type="PROSITE" id="PS50937">
    <property type="entry name" value="HTH_MERR_2"/>
    <property type="match status" value="1"/>
</dbReference>
<evidence type="ECO:0000313" key="6">
    <source>
        <dbReference type="EMBL" id="QTL97751.1"/>
    </source>
</evidence>
<sequence length="124" mass="14752">MSLKIREFSRKTGLTTYTLRYYEKIGLLQPERDNANHRDYNENDLDWIDLLQKLKSTGMPLKDIKEFSNLVLTGDNTIPQRIKILEKHQEKVIEQLTEFNDCLDKVNFKIKYYRGVLKSNIREA</sequence>
<keyword evidence="4" id="KW-0804">Transcription</keyword>
<proteinExistence type="predicted"/>
<dbReference type="AlphaFoldDB" id="A0A8A7K8G6"/>
<dbReference type="PANTHER" id="PTHR30204:SF69">
    <property type="entry name" value="MERR-FAMILY TRANSCRIPTIONAL REGULATOR"/>
    <property type="match status" value="1"/>
</dbReference>
<dbReference type="PANTHER" id="PTHR30204">
    <property type="entry name" value="REDOX-CYCLING DRUG-SENSING TRANSCRIPTIONAL ACTIVATOR SOXR"/>
    <property type="match status" value="1"/>
</dbReference>
<dbReference type="InterPro" id="IPR000551">
    <property type="entry name" value="MerR-type_HTH_dom"/>
</dbReference>
<evidence type="ECO:0000256" key="1">
    <source>
        <dbReference type="ARBA" id="ARBA00022491"/>
    </source>
</evidence>
<dbReference type="GO" id="GO:0003700">
    <property type="term" value="F:DNA-binding transcription factor activity"/>
    <property type="evidence" value="ECO:0007669"/>
    <property type="project" value="InterPro"/>
</dbReference>
<keyword evidence="7" id="KW-1185">Reference proteome</keyword>
<reference evidence="6" key="1">
    <citation type="submission" date="2019-12" db="EMBL/GenBank/DDBJ databases">
        <authorList>
            <person name="zhang j."/>
            <person name="sun C.M."/>
        </authorList>
    </citation>
    <scope>NUCLEOTIDE SEQUENCE</scope>
    <source>
        <strain evidence="6">NS-1</strain>
    </source>
</reference>
<gene>
    <name evidence="6" type="ORF">GM661_06985</name>
</gene>
<dbReference type="CDD" id="cd01109">
    <property type="entry name" value="HTH_YyaN"/>
    <property type="match status" value="1"/>
</dbReference>
<name>A0A8A7K8G6_9FIRM</name>
<keyword evidence="1" id="KW-0678">Repressor</keyword>
<dbReference type="Proteomes" id="UP000665020">
    <property type="component" value="Chromosome"/>
</dbReference>
<dbReference type="SUPFAM" id="SSF46955">
    <property type="entry name" value="Putative DNA-binding domain"/>
    <property type="match status" value="1"/>
</dbReference>
<dbReference type="GO" id="GO:0003677">
    <property type="term" value="F:DNA binding"/>
    <property type="evidence" value="ECO:0007669"/>
    <property type="project" value="UniProtKB-KW"/>
</dbReference>
<keyword evidence="2" id="KW-0805">Transcription regulation</keyword>
<evidence type="ECO:0000256" key="3">
    <source>
        <dbReference type="ARBA" id="ARBA00023125"/>
    </source>
</evidence>
<feature type="domain" description="HTH merR-type" evidence="5">
    <location>
        <begin position="1"/>
        <end position="70"/>
    </location>
</feature>
<dbReference type="Gene3D" id="1.10.1660.10">
    <property type="match status" value="1"/>
</dbReference>
<keyword evidence="3" id="KW-0238">DNA-binding</keyword>
<evidence type="ECO:0000313" key="7">
    <source>
        <dbReference type="Proteomes" id="UP000665020"/>
    </source>
</evidence>
<evidence type="ECO:0000256" key="4">
    <source>
        <dbReference type="ARBA" id="ARBA00023163"/>
    </source>
</evidence>
<dbReference type="Pfam" id="PF13411">
    <property type="entry name" value="MerR_1"/>
    <property type="match status" value="1"/>
</dbReference>
<dbReference type="InterPro" id="IPR047057">
    <property type="entry name" value="MerR_fam"/>
</dbReference>
<evidence type="ECO:0000256" key="2">
    <source>
        <dbReference type="ARBA" id="ARBA00023015"/>
    </source>
</evidence>
<dbReference type="EMBL" id="CP046640">
    <property type="protein sequence ID" value="QTL97751.1"/>
    <property type="molecule type" value="Genomic_DNA"/>
</dbReference>
<organism evidence="6 7">
    <name type="scientific">Iocasia fonsfrigidae</name>
    <dbReference type="NCBI Taxonomy" id="2682810"/>
    <lineage>
        <taxon>Bacteria</taxon>
        <taxon>Bacillati</taxon>
        <taxon>Bacillota</taxon>
        <taxon>Clostridia</taxon>
        <taxon>Halanaerobiales</taxon>
        <taxon>Halanaerobiaceae</taxon>
        <taxon>Iocasia</taxon>
    </lineage>
</organism>
<dbReference type="InterPro" id="IPR009061">
    <property type="entry name" value="DNA-bd_dom_put_sf"/>
</dbReference>
<accession>A0A8A7K8G6</accession>